<accession>A0A7R9IX56</accession>
<proteinExistence type="predicted"/>
<dbReference type="SUPFAM" id="SSF49785">
    <property type="entry name" value="Galactose-binding domain-like"/>
    <property type="match status" value="1"/>
</dbReference>
<dbReference type="AlphaFoldDB" id="A0A7R9IX56"/>
<protein>
    <submittedName>
        <fullName evidence="2">(California timema) hypothetical protein</fullName>
    </submittedName>
</protein>
<evidence type="ECO:0000256" key="1">
    <source>
        <dbReference type="SAM" id="Phobius"/>
    </source>
</evidence>
<keyword evidence="1" id="KW-1133">Transmembrane helix</keyword>
<dbReference type="Gene3D" id="2.60.120.260">
    <property type="entry name" value="Galactose-binding domain-like"/>
    <property type="match status" value="1"/>
</dbReference>
<sequence>MGSRLFSEVAIKTGVKMRRDWFKVRCFKLAVVSCCLMTLIGILGLPVQGAGGGQCGNWVEAERSVMSTCTVKLSCRATVVQQVACCVLYSLIVVTPQEFLVCVTCPIRNFIKQVNMFVMSTLEERRKTRRFNTWLVSEVALVPLLPPPPTTHHSLPHSHPHVLTCHFETPRLHAVYLVAAPYPPSCSQTSLPTYYFLLLLPTRTRHQMGIPDTLYCSLVRKLDTSVLILGTFQVARVLLLFPGCQATGRVVPWLVANQKTLSYISQIGLDRICAMAITGVNVTNETRFGGSMVQGVTLAVDSTADDGVIECKRLCDKSRDYLVFEDSTSDFSASSFDGIGDAFQAIFPGAVLDDFSISAGVRKVIYMGSVAAFAWENQLQYTRPRSETRTPRHRQSSLITASYYPFGLYAHVLITLIDYELGRLDLKEVNPHLRVRRVENHLGKTIPSSPDRDSKLDLPVLGGLAQHDWHINGLEYVFRRGQGKQKLPISRVHLGNEIFQLFCPPSQVAHYSVEWSKASLSQKTGLSMTGISNFEFHWIALRVQSDRFTSGKDSVPRISLDLGVVEQENVHHTYEEWQQYSVVPRRECRSALGMEEGRIPDDAISASSSYEYKSVGPQNARCKGMMLNFVTKVGEGREGGYELYDVAEDDHLSVVAPSETQQHFQSPDVLNEVLIPSVSYLKNYLTYFHLV</sequence>
<reference evidence="2" key="1">
    <citation type="submission" date="2020-11" db="EMBL/GenBank/DDBJ databases">
        <authorList>
            <person name="Tran Van P."/>
        </authorList>
    </citation>
    <scope>NUCLEOTIDE SEQUENCE</scope>
</reference>
<dbReference type="InterPro" id="IPR008979">
    <property type="entry name" value="Galactose-bd-like_sf"/>
</dbReference>
<keyword evidence="1" id="KW-0812">Transmembrane</keyword>
<keyword evidence="1" id="KW-0472">Membrane</keyword>
<gene>
    <name evidence="2" type="ORF">TCMB3V08_LOCUS1294</name>
</gene>
<dbReference type="EMBL" id="OE179348">
    <property type="protein sequence ID" value="CAD7568527.1"/>
    <property type="molecule type" value="Genomic_DNA"/>
</dbReference>
<name>A0A7R9IX56_TIMCA</name>
<organism evidence="2">
    <name type="scientific">Timema californicum</name>
    <name type="common">California timema</name>
    <name type="synonym">Walking stick</name>
    <dbReference type="NCBI Taxonomy" id="61474"/>
    <lineage>
        <taxon>Eukaryota</taxon>
        <taxon>Metazoa</taxon>
        <taxon>Ecdysozoa</taxon>
        <taxon>Arthropoda</taxon>
        <taxon>Hexapoda</taxon>
        <taxon>Insecta</taxon>
        <taxon>Pterygota</taxon>
        <taxon>Neoptera</taxon>
        <taxon>Polyneoptera</taxon>
        <taxon>Phasmatodea</taxon>
        <taxon>Timematodea</taxon>
        <taxon>Timematoidea</taxon>
        <taxon>Timematidae</taxon>
        <taxon>Timema</taxon>
    </lineage>
</organism>
<evidence type="ECO:0000313" key="2">
    <source>
        <dbReference type="EMBL" id="CAD7568527.1"/>
    </source>
</evidence>
<feature type="transmembrane region" description="Helical" evidence="1">
    <location>
        <begin position="26"/>
        <end position="47"/>
    </location>
</feature>